<evidence type="ECO:0000313" key="3">
    <source>
        <dbReference type="Proteomes" id="UP000325743"/>
    </source>
</evidence>
<feature type="compositionally biased region" description="Basic and acidic residues" evidence="1">
    <location>
        <begin position="53"/>
        <end position="63"/>
    </location>
</feature>
<gene>
    <name evidence="2" type="ORF">D2917_01470</name>
</gene>
<reference evidence="2 3" key="1">
    <citation type="submission" date="2018-09" db="EMBL/GenBank/DDBJ databases">
        <title>Complete genome sequence of Cupriavidus oxalaticus T2, a bacterium capable of phenol tolerance and degradation.</title>
        <authorList>
            <person name="Yan J."/>
        </authorList>
    </citation>
    <scope>NUCLEOTIDE SEQUENCE [LARGE SCALE GENOMIC DNA]</scope>
    <source>
        <strain evidence="2 3">T2</strain>
    </source>
</reference>
<proteinExistence type="predicted"/>
<name>A0A5P3VB53_9BURK</name>
<accession>A0A5P3VB53</accession>
<evidence type="ECO:0000313" key="2">
    <source>
        <dbReference type="EMBL" id="QEZ43035.1"/>
    </source>
</evidence>
<evidence type="ECO:0000256" key="1">
    <source>
        <dbReference type="SAM" id="MobiDB-lite"/>
    </source>
</evidence>
<sequence length="228" mass="23056">MRVGTLPGKPVLPVLAGTGLDEKCFGAGCPYAACDARGQSPDGPDGPDGLDDPNDRDGPDYRGHPGAGNRASAGSCTDRRCGPSACAARSERITGDGIVCSASGSRIGGAGTASSRGRANAGGLRDGIAAVHRKLQHHPRPFLPGRADRGKRVFRAGGARHGDGFPVDSANGGCRAGTASRHLRSHRAPLLRLAVGKCAAAAVYARLVAAGDERARLIAGGVPVTGLR</sequence>
<dbReference type="EMBL" id="CP032518">
    <property type="protein sequence ID" value="QEZ43035.1"/>
    <property type="molecule type" value="Genomic_DNA"/>
</dbReference>
<feature type="region of interest" description="Disordered" evidence="1">
    <location>
        <begin position="37"/>
        <end position="80"/>
    </location>
</feature>
<protein>
    <submittedName>
        <fullName evidence="2">Uncharacterized protein</fullName>
    </submittedName>
</protein>
<dbReference type="AlphaFoldDB" id="A0A5P3VB53"/>
<dbReference type="Proteomes" id="UP000325743">
    <property type="component" value="Chromosome 1"/>
</dbReference>
<organism evidence="2 3">
    <name type="scientific">Cupriavidus oxalaticus</name>
    <dbReference type="NCBI Taxonomy" id="96344"/>
    <lineage>
        <taxon>Bacteria</taxon>
        <taxon>Pseudomonadati</taxon>
        <taxon>Pseudomonadota</taxon>
        <taxon>Betaproteobacteria</taxon>
        <taxon>Burkholderiales</taxon>
        <taxon>Burkholderiaceae</taxon>
        <taxon>Cupriavidus</taxon>
    </lineage>
</organism>